<keyword evidence="3" id="KW-1185">Reference proteome</keyword>
<comment type="caution">
    <text evidence="2">The sequence shown here is derived from an EMBL/GenBank/DDBJ whole genome shotgun (WGS) entry which is preliminary data.</text>
</comment>
<proteinExistence type="predicted"/>
<keyword evidence="1" id="KW-0472">Membrane</keyword>
<reference evidence="2" key="1">
    <citation type="submission" date="2021-06" db="EMBL/GenBank/DDBJ databases">
        <authorList>
            <person name="Kallberg Y."/>
            <person name="Tangrot J."/>
            <person name="Rosling A."/>
        </authorList>
    </citation>
    <scope>NUCLEOTIDE SEQUENCE</scope>
    <source>
        <strain evidence="2">MA453B</strain>
    </source>
</reference>
<sequence length="103" mass="11095">MNITSPINVSITFVSCRYPGVCVWTIDGIDVGVNVVVMFFILLPLGINATFPNITNIVVIPPNTSKTVVVVDYQSVFVVMVLVYLAFDIVYKLKGAIGLSGGL</sequence>
<organism evidence="2 3">
    <name type="scientific">Dentiscutata erythropus</name>
    <dbReference type="NCBI Taxonomy" id="1348616"/>
    <lineage>
        <taxon>Eukaryota</taxon>
        <taxon>Fungi</taxon>
        <taxon>Fungi incertae sedis</taxon>
        <taxon>Mucoromycota</taxon>
        <taxon>Glomeromycotina</taxon>
        <taxon>Glomeromycetes</taxon>
        <taxon>Diversisporales</taxon>
        <taxon>Gigasporaceae</taxon>
        <taxon>Dentiscutata</taxon>
    </lineage>
</organism>
<name>A0A9N8YUE9_9GLOM</name>
<feature type="transmembrane region" description="Helical" evidence="1">
    <location>
        <begin position="67"/>
        <end position="87"/>
    </location>
</feature>
<accession>A0A9N8YUE9</accession>
<keyword evidence="1" id="KW-1133">Transmembrane helix</keyword>
<gene>
    <name evidence="2" type="ORF">DERYTH_LOCUS459</name>
</gene>
<evidence type="ECO:0000313" key="3">
    <source>
        <dbReference type="Proteomes" id="UP000789405"/>
    </source>
</evidence>
<keyword evidence="1" id="KW-0812">Transmembrane</keyword>
<dbReference type="EMBL" id="CAJVPY010000102">
    <property type="protein sequence ID" value="CAG8449997.1"/>
    <property type="molecule type" value="Genomic_DNA"/>
</dbReference>
<dbReference type="AlphaFoldDB" id="A0A9N8YUE9"/>
<dbReference type="Proteomes" id="UP000789405">
    <property type="component" value="Unassembled WGS sequence"/>
</dbReference>
<evidence type="ECO:0000256" key="1">
    <source>
        <dbReference type="SAM" id="Phobius"/>
    </source>
</evidence>
<feature type="transmembrane region" description="Helical" evidence="1">
    <location>
        <begin position="21"/>
        <end position="47"/>
    </location>
</feature>
<evidence type="ECO:0000313" key="2">
    <source>
        <dbReference type="EMBL" id="CAG8449997.1"/>
    </source>
</evidence>
<protein>
    <submittedName>
        <fullName evidence="2">8074_t:CDS:1</fullName>
    </submittedName>
</protein>